<feature type="compositionally biased region" description="Basic and acidic residues" evidence="1">
    <location>
        <begin position="90"/>
        <end position="100"/>
    </location>
</feature>
<evidence type="ECO:0000256" key="1">
    <source>
        <dbReference type="SAM" id="MobiDB-lite"/>
    </source>
</evidence>
<evidence type="ECO:0000313" key="2">
    <source>
        <dbReference type="EMBL" id="EGE02451.1"/>
    </source>
</evidence>
<accession>F2PKN3</accession>
<name>F2PKN3_TRIEC</name>
<dbReference type="AlphaFoldDB" id="F2PKN3"/>
<proteinExistence type="predicted"/>
<dbReference type="Proteomes" id="UP000009169">
    <property type="component" value="Unassembled WGS sequence"/>
</dbReference>
<dbReference type="VEuPathDB" id="FungiDB:TEQG_01487"/>
<feature type="region of interest" description="Disordered" evidence="1">
    <location>
        <begin position="66"/>
        <end position="100"/>
    </location>
</feature>
<sequence>MGWDGMGWRSSVGRTKREASCLVRSRQTVAAAVDAADAMRRPSCLPLVLLSYAKGREACSWASLEARRRRGSDGQPATGSQAEEGSLAGRKGERERERES</sequence>
<keyword evidence="3" id="KW-1185">Reference proteome</keyword>
<dbReference type="EMBL" id="DS995722">
    <property type="protein sequence ID" value="EGE02451.1"/>
    <property type="molecule type" value="Genomic_DNA"/>
</dbReference>
<dbReference type="HOGENOM" id="CLU_2308043_0_0_1"/>
<organism evidence="2 3">
    <name type="scientific">Trichophyton equinum (strain ATCC MYA-4606 / CBS 127.97)</name>
    <name type="common">Horse ringworm fungus</name>
    <dbReference type="NCBI Taxonomy" id="559882"/>
    <lineage>
        <taxon>Eukaryota</taxon>
        <taxon>Fungi</taxon>
        <taxon>Dikarya</taxon>
        <taxon>Ascomycota</taxon>
        <taxon>Pezizomycotina</taxon>
        <taxon>Eurotiomycetes</taxon>
        <taxon>Eurotiomycetidae</taxon>
        <taxon>Onygenales</taxon>
        <taxon>Arthrodermataceae</taxon>
        <taxon>Trichophyton</taxon>
    </lineage>
</organism>
<evidence type="ECO:0000313" key="3">
    <source>
        <dbReference type="Proteomes" id="UP000009169"/>
    </source>
</evidence>
<protein>
    <submittedName>
        <fullName evidence="2">Uncharacterized protein</fullName>
    </submittedName>
</protein>
<gene>
    <name evidence="2" type="ORF">TEQG_01487</name>
</gene>
<reference evidence="3" key="1">
    <citation type="journal article" date="2012" name="MBio">
        <title>Comparative genome analysis of Trichophyton rubrum and related dermatophytes reveals candidate genes involved in infection.</title>
        <authorList>
            <person name="Martinez D.A."/>
            <person name="Oliver B.G."/>
            <person name="Graeser Y."/>
            <person name="Goldberg J.M."/>
            <person name="Li W."/>
            <person name="Martinez-Rossi N.M."/>
            <person name="Monod M."/>
            <person name="Shelest E."/>
            <person name="Barton R.C."/>
            <person name="Birch E."/>
            <person name="Brakhage A.A."/>
            <person name="Chen Z."/>
            <person name="Gurr S.J."/>
            <person name="Heiman D."/>
            <person name="Heitman J."/>
            <person name="Kosti I."/>
            <person name="Rossi A."/>
            <person name="Saif S."/>
            <person name="Samalova M."/>
            <person name="Saunders C.W."/>
            <person name="Shea T."/>
            <person name="Summerbell R.C."/>
            <person name="Xu J."/>
            <person name="Young S."/>
            <person name="Zeng Q."/>
            <person name="Birren B.W."/>
            <person name="Cuomo C.A."/>
            <person name="White T.C."/>
        </authorList>
    </citation>
    <scope>NUCLEOTIDE SEQUENCE [LARGE SCALE GENOMIC DNA]</scope>
    <source>
        <strain evidence="3">ATCC MYA-4606 / CBS 127.97</strain>
    </source>
</reference>